<accession>A0ABS4UJL9</accession>
<protein>
    <submittedName>
        <fullName evidence="1">Uncharacterized protein</fullName>
    </submittedName>
</protein>
<gene>
    <name evidence="1" type="ORF">JOF29_002920</name>
</gene>
<organism evidence="1 2">
    <name type="scientific">Kribbella aluminosa</name>
    <dbReference type="NCBI Taxonomy" id="416017"/>
    <lineage>
        <taxon>Bacteria</taxon>
        <taxon>Bacillati</taxon>
        <taxon>Actinomycetota</taxon>
        <taxon>Actinomycetes</taxon>
        <taxon>Propionibacteriales</taxon>
        <taxon>Kribbellaceae</taxon>
        <taxon>Kribbella</taxon>
    </lineage>
</organism>
<evidence type="ECO:0000313" key="2">
    <source>
        <dbReference type="Proteomes" id="UP000755585"/>
    </source>
</evidence>
<dbReference type="Proteomes" id="UP000755585">
    <property type="component" value="Unassembled WGS sequence"/>
</dbReference>
<dbReference type="EMBL" id="JAGINT010000001">
    <property type="protein sequence ID" value="MBP2351837.1"/>
    <property type="molecule type" value="Genomic_DNA"/>
</dbReference>
<sequence>MPDATVERIVDAHPEQFKLAGWAGCSMGN</sequence>
<comment type="caution">
    <text evidence="1">The sequence shown here is derived from an EMBL/GenBank/DDBJ whole genome shotgun (WGS) entry which is preliminary data.</text>
</comment>
<name>A0ABS4UJL9_9ACTN</name>
<keyword evidence="2" id="KW-1185">Reference proteome</keyword>
<reference evidence="1 2" key="1">
    <citation type="submission" date="2021-03" db="EMBL/GenBank/DDBJ databases">
        <title>Sequencing the genomes of 1000 actinobacteria strains.</title>
        <authorList>
            <person name="Klenk H.-P."/>
        </authorList>
    </citation>
    <scope>NUCLEOTIDE SEQUENCE [LARGE SCALE GENOMIC DNA]</scope>
    <source>
        <strain evidence="1 2">DSM 18824</strain>
    </source>
</reference>
<evidence type="ECO:0000313" key="1">
    <source>
        <dbReference type="EMBL" id="MBP2351837.1"/>
    </source>
</evidence>
<proteinExistence type="predicted"/>